<dbReference type="GO" id="GO:0016747">
    <property type="term" value="F:acyltransferase activity, transferring groups other than amino-acyl groups"/>
    <property type="evidence" value="ECO:0007669"/>
    <property type="project" value="TreeGrafter"/>
</dbReference>
<keyword evidence="3" id="KW-1185">Reference proteome</keyword>
<dbReference type="KEGG" id="lamb:KBB96_08915"/>
<dbReference type="PANTHER" id="PTHR48098:SF1">
    <property type="entry name" value="DIACYLGLYCEROL ACYLTRANSFERASE_MYCOLYLTRANSFERASE AG85A"/>
    <property type="match status" value="1"/>
</dbReference>
<keyword evidence="1" id="KW-0732">Signal</keyword>
<accession>A0A975J2V2</accession>
<dbReference type="InterPro" id="IPR050583">
    <property type="entry name" value="Mycobacterial_A85_antigen"/>
</dbReference>
<dbReference type="CDD" id="cd11294">
    <property type="entry name" value="E_set_Esterase_like_N"/>
    <property type="match status" value="1"/>
</dbReference>
<evidence type="ECO:0000313" key="3">
    <source>
        <dbReference type="Proteomes" id="UP000676169"/>
    </source>
</evidence>
<dbReference type="Proteomes" id="UP000676169">
    <property type="component" value="Chromosome"/>
</dbReference>
<feature type="signal peptide" evidence="1">
    <location>
        <begin position="1"/>
        <end position="17"/>
    </location>
</feature>
<dbReference type="AlphaFoldDB" id="A0A975J2V2"/>
<gene>
    <name evidence="2" type="ORF">KBB96_08915</name>
</gene>
<dbReference type="InterPro" id="IPR029058">
    <property type="entry name" value="AB_hydrolase_fold"/>
</dbReference>
<dbReference type="Gene3D" id="2.60.40.10">
    <property type="entry name" value="Immunoglobulins"/>
    <property type="match status" value="1"/>
</dbReference>
<dbReference type="SUPFAM" id="SSF53474">
    <property type="entry name" value="alpha/beta-Hydrolases"/>
    <property type="match status" value="1"/>
</dbReference>
<sequence length="364" mass="39948">MRTLAAVMIAVSLPALAAEPFSPVVHPDRSVTFRIRDAEAKSASVQCEAFGSKPLTKEADNVWTFTSEPLEPDLYSYSFTLDEKHVTDPENPERKEGVFSSESLLSVPGGKDAPWEKREVPHGEIHRHAYRSNIASHDRDLLVYTPPGYDAKADKTLPVLYLLHGFSDQANAWSTIGRMPVIFDNLIADGKVTPMVVVMPLGYGDMAVVANGWEGRNKDGAWQKNLTAFDKTLIGEVLPLAESQYKIRKDRDGRAVAGLSMGGAESLQAGLLHPDTFGWVGAFSSGGIPADLDAAYPEAGKTPFKLLWISCGKDDGLIGANRSLHAWLEKKQVKHSWTETEGAHRWGVWRRNLATLAPLLFKEG</sequence>
<evidence type="ECO:0008006" key="4">
    <source>
        <dbReference type="Google" id="ProtNLM"/>
    </source>
</evidence>
<feature type="chain" id="PRO_5037377259" description="Esterase" evidence="1">
    <location>
        <begin position="18"/>
        <end position="364"/>
    </location>
</feature>
<name>A0A975J2V2_9BACT</name>
<dbReference type="InterPro" id="IPR013783">
    <property type="entry name" value="Ig-like_fold"/>
</dbReference>
<evidence type="ECO:0000256" key="1">
    <source>
        <dbReference type="SAM" id="SignalP"/>
    </source>
</evidence>
<evidence type="ECO:0000313" key="2">
    <source>
        <dbReference type="EMBL" id="QUE52998.1"/>
    </source>
</evidence>
<organism evidence="2 3">
    <name type="scientific">Luteolibacter ambystomatis</name>
    <dbReference type="NCBI Taxonomy" id="2824561"/>
    <lineage>
        <taxon>Bacteria</taxon>
        <taxon>Pseudomonadati</taxon>
        <taxon>Verrucomicrobiota</taxon>
        <taxon>Verrucomicrobiia</taxon>
        <taxon>Verrucomicrobiales</taxon>
        <taxon>Verrucomicrobiaceae</taxon>
        <taxon>Luteolibacter</taxon>
    </lineage>
</organism>
<dbReference type="EMBL" id="CP073100">
    <property type="protein sequence ID" value="QUE52998.1"/>
    <property type="molecule type" value="Genomic_DNA"/>
</dbReference>
<proteinExistence type="predicted"/>
<dbReference type="RefSeq" id="WP_211634342.1">
    <property type="nucleotide sequence ID" value="NZ_CP073100.1"/>
</dbReference>
<protein>
    <recommendedName>
        <fullName evidence="4">Esterase</fullName>
    </recommendedName>
</protein>
<reference evidence="2" key="1">
    <citation type="submission" date="2021-04" db="EMBL/GenBank/DDBJ databases">
        <title>Luteolibacter sp. 32A isolated from the skin of an Anderson's salamander (Ambystoma andersonii).</title>
        <authorList>
            <person name="Spergser J."/>
            <person name="Busse H.-J."/>
        </authorList>
    </citation>
    <scope>NUCLEOTIDE SEQUENCE</scope>
    <source>
        <strain evidence="2">32A</strain>
    </source>
</reference>
<dbReference type="InterPro" id="IPR000801">
    <property type="entry name" value="Esterase-like"/>
</dbReference>
<dbReference type="PANTHER" id="PTHR48098">
    <property type="entry name" value="ENTEROCHELIN ESTERASE-RELATED"/>
    <property type="match status" value="1"/>
</dbReference>
<dbReference type="Gene3D" id="3.40.50.1820">
    <property type="entry name" value="alpha/beta hydrolase"/>
    <property type="match status" value="1"/>
</dbReference>
<dbReference type="Pfam" id="PF00756">
    <property type="entry name" value="Esterase"/>
    <property type="match status" value="1"/>
</dbReference>